<evidence type="ECO:0000256" key="1">
    <source>
        <dbReference type="ARBA" id="ARBA00004123"/>
    </source>
</evidence>
<feature type="region of interest" description="Disordered" evidence="3">
    <location>
        <begin position="28"/>
        <end position="97"/>
    </location>
</feature>
<evidence type="ECO:0000313" key="4">
    <source>
        <dbReference type="EMBL" id="KAG1364486.1"/>
    </source>
</evidence>
<organism evidence="4 5">
    <name type="scientific">Cocos nucifera</name>
    <name type="common">Coconut palm</name>
    <dbReference type="NCBI Taxonomy" id="13894"/>
    <lineage>
        <taxon>Eukaryota</taxon>
        <taxon>Viridiplantae</taxon>
        <taxon>Streptophyta</taxon>
        <taxon>Embryophyta</taxon>
        <taxon>Tracheophyta</taxon>
        <taxon>Spermatophyta</taxon>
        <taxon>Magnoliopsida</taxon>
        <taxon>Liliopsida</taxon>
        <taxon>Arecaceae</taxon>
        <taxon>Arecoideae</taxon>
        <taxon>Cocoseae</taxon>
        <taxon>Attaleinae</taxon>
        <taxon>Cocos</taxon>
    </lineage>
</organism>
<dbReference type="OrthoDB" id="696276at2759"/>
<feature type="compositionally biased region" description="Basic and acidic residues" evidence="3">
    <location>
        <begin position="34"/>
        <end position="46"/>
    </location>
</feature>
<sequence length="222" mass="24418">MSLVFAGVEVAGGSTVGLKDHVTIPVYLQQHGDNNNDHKGEEEKGKRKERNGFFIEEKVVEEESSETSSIGVQSSDSSSEQDEVQSKTKNGAFGSLDSLEESLPIKRGLSNFFSGKSKSFASLADVAAATARDLVKPENPFNKRRRLLMASRTRRASYASFMTCLPPLSPDHIAEEEEDEDERNGGDSTTLAPLPPHVSKERKIRKAFRSPRSFSLSDLQNV</sequence>
<comment type="subcellular location">
    <subcellularLocation>
        <location evidence="1">Nucleus</location>
    </subcellularLocation>
</comment>
<gene>
    <name evidence="4" type="ORF">COCNU_11G013130</name>
</gene>
<dbReference type="Proteomes" id="UP000797356">
    <property type="component" value="Chromosome 11"/>
</dbReference>
<evidence type="ECO:0000256" key="2">
    <source>
        <dbReference type="ARBA" id="ARBA00023242"/>
    </source>
</evidence>
<keyword evidence="2" id="KW-0539">Nucleus</keyword>
<reference evidence="4" key="1">
    <citation type="journal article" date="2017" name="Gigascience">
        <title>The genome draft of coconut (Cocos nucifera).</title>
        <authorList>
            <person name="Xiao Y."/>
            <person name="Xu P."/>
            <person name="Fan H."/>
            <person name="Baudouin L."/>
            <person name="Xia W."/>
            <person name="Bocs S."/>
            <person name="Xu J."/>
            <person name="Li Q."/>
            <person name="Guo A."/>
            <person name="Zhou L."/>
            <person name="Li J."/>
            <person name="Wu Y."/>
            <person name="Ma Z."/>
            <person name="Armero A."/>
            <person name="Issali A.E."/>
            <person name="Liu N."/>
            <person name="Peng M."/>
            <person name="Yang Y."/>
        </authorList>
    </citation>
    <scope>NUCLEOTIDE SEQUENCE</scope>
    <source>
        <tissue evidence="4">Spear leaf of Hainan Tall coconut</tissue>
    </source>
</reference>
<evidence type="ECO:0000256" key="3">
    <source>
        <dbReference type="SAM" id="MobiDB-lite"/>
    </source>
</evidence>
<feature type="compositionally biased region" description="Low complexity" evidence="3">
    <location>
        <begin position="66"/>
        <end position="78"/>
    </location>
</feature>
<protein>
    <submittedName>
        <fullName evidence="4">Glucosidase 2 subunit beta</fullName>
    </submittedName>
</protein>
<dbReference type="PANTHER" id="PTHR33172">
    <property type="entry name" value="OS08G0516900 PROTEIN"/>
    <property type="match status" value="1"/>
</dbReference>
<dbReference type="GO" id="GO:0006950">
    <property type="term" value="P:response to stress"/>
    <property type="evidence" value="ECO:0007669"/>
    <property type="project" value="UniProtKB-ARBA"/>
</dbReference>
<reference evidence="4" key="2">
    <citation type="submission" date="2019-07" db="EMBL/GenBank/DDBJ databases">
        <authorList>
            <person name="Yang Y."/>
            <person name="Bocs S."/>
            <person name="Baudouin L."/>
        </authorList>
    </citation>
    <scope>NUCLEOTIDE SEQUENCE</scope>
    <source>
        <tissue evidence="4">Spear leaf of Hainan Tall coconut</tissue>
    </source>
</reference>
<proteinExistence type="predicted"/>
<keyword evidence="5" id="KW-1185">Reference proteome</keyword>
<feature type="region of interest" description="Disordered" evidence="3">
    <location>
        <begin position="166"/>
        <end position="205"/>
    </location>
</feature>
<name>A0A8K0IQF6_COCNU</name>
<evidence type="ECO:0000313" key="5">
    <source>
        <dbReference type="Proteomes" id="UP000797356"/>
    </source>
</evidence>
<dbReference type="GO" id="GO:0005634">
    <property type="term" value="C:nucleus"/>
    <property type="evidence" value="ECO:0007669"/>
    <property type="project" value="UniProtKB-SubCell"/>
</dbReference>
<dbReference type="PANTHER" id="PTHR33172:SF91">
    <property type="entry name" value="PROTEIN OXIDATIVE STRESS 3 LIKE 5"/>
    <property type="match status" value="1"/>
</dbReference>
<dbReference type="AlphaFoldDB" id="A0A8K0IQF6"/>
<comment type="caution">
    <text evidence="4">The sequence shown here is derived from an EMBL/GenBank/DDBJ whole genome shotgun (WGS) entry which is preliminary data.</text>
</comment>
<dbReference type="EMBL" id="CM017882">
    <property type="protein sequence ID" value="KAG1364486.1"/>
    <property type="molecule type" value="Genomic_DNA"/>
</dbReference>
<accession>A0A8K0IQF6</accession>
<dbReference type="InterPro" id="IPR051992">
    <property type="entry name" value="OxStress_Response_Reg"/>
</dbReference>